<dbReference type="InterPro" id="IPR009081">
    <property type="entry name" value="PP-bd_ACP"/>
</dbReference>
<dbReference type="InterPro" id="IPR016035">
    <property type="entry name" value="Acyl_Trfase/lysoPLipase"/>
</dbReference>
<keyword evidence="9" id="KW-1185">Reference proteome</keyword>
<proteinExistence type="predicted"/>
<dbReference type="SUPFAM" id="SSF47336">
    <property type="entry name" value="ACP-like"/>
    <property type="match status" value="1"/>
</dbReference>
<evidence type="ECO:0000259" key="6">
    <source>
        <dbReference type="PROSITE" id="PS52004"/>
    </source>
</evidence>
<dbReference type="Pfam" id="PF00109">
    <property type="entry name" value="ketoacyl-synt"/>
    <property type="match status" value="1"/>
</dbReference>
<feature type="active site" description="Proton acceptor; for dehydratase activity" evidence="4">
    <location>
        <position position="1014"/>
    </location>
</feature>
<feature type="domain" description="Ketosynthase family 3 (KS3)" evidence="6">
    <location>
        <begin position="99"/>
        <end position="520"/>
    </location>
</feature>
<dbReference type="Pfam" id="PF02801">
    <property type="entry name" value="Ketoacyl-synt_C"/>
    <property type="match status" value="1"/>
</dbReference>
<dbReference type="InterPro" id="IPR020841">
    <property type="entry name" value="PKS_Beta-ketoAc_synthase_dom"/>
</dbReference>
<sequence>MGQKTTQRVATMSCLHLSRESAVYWPVDALPASNAALKQLTLVTTGGVACKPTHVAHHIQTKLGRLSTARGPERSCCSGISISGRSVAQRPTATTLFDPNAIAIVGIGCRTPGADNIREFWKLLSNGECHVGGVPHDRWNSKAYYDPDPMAPGKAYVQRGGFIRHPEGFDSALYGINDFEASHVSPQQKFLLDCTNMALEDAGITKTQISGTNTGVFVGSMNNDHLATFLGHNNKVATHTVTGTSTTILSARLSYVFNLLGPSMVLDTACSSSLVAIHLGCQAILTGDCNMAICGGVNAMQIPDVYVQLSKARMISPTGLCQTFSDKADGYIRGEGCGVVILKRLEDALHDGDKIWATVCTGTNQDGHTVSPMTAPSGEQQKKLLHSVYGKFGVDVASLDYIEAHGTGTPAGDPVEANALGEFFNQAGEPRDRYMGSVKTNIGHTESAAGVLGLIKVLLMMEHDTIVPSLHCDVVNPKINLSDLKLKIPKGCIPWPNPDKLAACNSFGFGGSNSHAIIRSHRVVGHYQEGPGNKSCIVCFSANTKKSLTGSLEDLYTDKEAPLLNVHDVSYTSTVRRDHYYYRAAFVVKDMQDLLTAVRDKLTNDDLASRAPGEFDTVFVFCGMGTAWQGMCAELLAENSVFRNVMMEVDKELSAYVKWSLLDRLEKKEDPAQDEVFGPIAIFACQVALAAVWRSLGIHPACVLGQSIGEVAATYSAGCLDLADAVKIIYHRTKLLAEVTGGSMVVVKNVSIGKVQQVLSETGIRASVALEYSPTACAISSSSDVMPDLRRQLLTRLKDDFRDMQLIDLSVTVAYHSPHVDSCAGKLAGALKGLEASPPKLPLISAVTGTVMTTPPGVSYWVDNLRKPVLFRQAMAESLSAGQSSRTVFLEIGPKPVLTAHMKDLFPTEDCTSIPSMSRQSEMKSLFQSMAALYELGADITWKDLPTYGGQMTDVPRYIFDKRYVAESSEMQVVLKSGCDIYSKNHLFVCPSREGTMSFSLMISPLCAPSIFDHVLSDRIIVPGAMYAEVGFAVAHYSHIAHQVAVSVEFQHPMPLKREEATELEAHFETKDDTTEVWRCPLVVQKDGRRLAVIRLAEFKPVARETVNIDLIRSRCKDKLNKDEAYNLLKKFGFEYGEAFALLETVHRSSSESLGLVKLNDIVRGEMPGTTIHPCIIDCMLQSPPFLMVGGRSASLDILPKSVGQLVVHRPMEQTMFVHARLKDYSDNTVVYTHRLLSAAGHVIAEMDHTVQILAPQAGGIASSMLTMEWQKVVDSQDATLEVTTENGKRELLLISDVDLEEVNGHAIVRYDSKTEESLLGKTGLISILEHNKNVKAIVVVFTESPHEEMDGEAVQLPVLNTCCMIQTILTTLHDMSFKLPFYFCTFNASPKEDGKSDELKVNPAATAMCGLFRAVFQERVYPYVTLIDLHIQMDAVSVNSLQNIIGLLMTDENVSGYSELKVTPDGIFANMVFPSAPSALQSSTPSHTVTASEVEGSKIIVSRDAESVLHPLAVPQENVPAGDREISTTLRVHSFAKPPVDLWEMSLASSCLLPEKQASVGTHAVMALELQGESLDEPGMNVASCCPVAVGTEVSVPPETVIPTASIPDYQAGDLSKLVLLWAIQSKVETDHLTILASSATSHLAELLQIMWKDTAHNKTVTVVKVDELSKAKDISETLLSLVFLDTSTLSSVMNKWKNRSCLVACSTLVSPEALALLACRAPAAEMSLLDTHTLYWPRNLRRYIPDIRKWLQTNGTLKTEIPRALHIKRSGNDSSDMTRLLDFESVSLSDLQVTVVTNKLFRRDSAYIVVGGLTGLGWICVKFLAENEAGYIAIFNRRQPSEKKTTEIENLSKTYGCSIEVFQVDITAIESLKEVMKRFSDASFRFHLKGVFTGAAVVDDGPFDAMEREAFQKVLQPKVKGTWNLHQVTKEIPLDYFVMHSSVSSVLGNLGQANYSCANAFLDGLAYYRCQLGLSAQTINWGPLDTGILDNQDEIKQRLQSMGFHVASEFEITETLWAVLRLKMTQSVPVRLNGEVYGRLLYAAFEEVELRRFHKIISPPQTLSSKASAKRGDMSKVKFLEPSKRLKVYESYLRELTSRMVTVDESRISSTVTLKDLGLDSVTSMMMINQIHRDTTIKLAAVDVLAGEVTVASVAQMLTDAADGSGNA</sequence>
<dbReference type="Pfam" id="PF08659">
    <property type="entry name" value="KR"/>
    <property type="match status" value="1"/>
</dbReference>
<dbReference type="InterPro" id="IPR016039">
    <property type="entry name" value="Thiolase-like"/>
</dbReference>
<name>A0ABD0KUI4_9CAEN</name>
<dbReference type="PROSITE" id="PS52004">
    <property type="entry name" value="KS3_2"/>
    <property type="match status" value="1"/>
</dbReference>
<dbReference type="PANTHER" id="PTHR43775">
    <property type="entry name" value="FATTY ACID SYNTHASE"/>
    <property type="match status" value="1"/>
</dbReference>
<dbReference type="SMART" id="SM00822">
    <property type="entry name" value="PKS_KR"/>
    <property type="match status" value="1"/>
</dbReference>
<dbReference type="InterPro" id="IPR049551">
    <property type="entry name" value="PKS_DH_C"/>
</dbReference>
<dbReference type="Gene3D" id="3.40.366.10">
    <property type="entry name" value="Malonyl-Coenzyme A Acyl Carrier Protein, domain 2"/>
    <property type="match status" value="1"/>
</dbReference>
<reference evidence="8 9" key="1">
    <citation type="journal article" date="2023" name="Sci. Data">
        <title>Genome assembly of the Korean intertidal mud-creeper Batillaria attramentaria.</title>
        <authorList>
            <person name="Patra A.K."/>
            <person name="Ho P.T."/>
            <person name="Jun S."/>
            <person name="Lee S.J."/>
            <person name="Kim Y."/>
            <person name="Won Y.J."/>
        </authorList>
    </citation>
    <scope>NUCLEOTIDE SEQUENCE [LARGE SCALE GENOMIC DNA]</scope>
    <source>
        <strain evidence="8">Wonlab-2016</strain>
    </source>
</reference>
<dbReference type="PROSITE" id="PS00012">
    <property type="entry name" value="PHOSPHOPANTETHEINE"/>
    <property type="match status" value="1"/>
</dbReference>
<evidence type="ECO:0000313" key="9">
    <source>
        <dbReference type="Proteomes" id="UP001519460"/>
    </source>
</evidence>
<dbReference type="InterPro" id="IPR014043">
    <property type="entry name" value="Acyl_transferase_dom"/>
</dbReference>
<evidence type="ECO:0000259" key="5">
    <source>
        <dbReference type="PROSITE" id="PS50075"/>
    </source>
</evidence>
<dbReference type="SMART" id="SM00827">
    <property type="entry name" value="PKS_AT"/>
    <property type="match status" value="1"/>
</dbReference>
<dbReference type="CDD" id="cd00833">
    <property type="entry name" value="PKS"/>
    <property type="match status" value="1"/>
</dbReference>
<feature type="domain" description="PKS/mFAS DH" evidence="7">
    <location>
        <begin position="979"/>
        <end position="1261"/>
    </location>
</feature>
<dbReference type="InterPro" id="IPR032821">
    <property type="entry name" value="PKS_assoc"/>
</dbReference>
<dbReference type="Pfam" id="PF16197">
    <property type="entry name" value="KAsynt_C_assoc"/>
    <property type="match status" value="1"/>
</dbReference>
<dbReference type="InterPro" id="IPR042104">
    <property type="entry name" value="PKS_dehydratase_sf"/>
</dbReference>
<accession>A0ABD0KUI4</accession>
<keyword evidence="2" id="KW-0597">Phosphoprotein</keyword>
<dbReference type="Pfam" id="PF00698">
    <property type="entry name" value="Acyl_transf_1"/>
    <property type="match status" value="1"/>
</dbReference>
<keyword evidence="1" id="KW-0596">Phosphopantetheine</keyword>
<evidence type="ECO:0008006" key="10">
    <source>
        <dbReference type="Google" id="ProtNLM"/>
    </source>
</evidence>
<dbReference type="Gene3D" id="3.40.47.10">
    <property type="match status" value="1"/>
</dbReference>
<dbReference type="InterPro" id="IPR036736">
    <property type="entry name" value="ACP-like_sf"/>
</dbReference>
<dbReference type="SUPFAM" id="SSF52151">
    <property type="entry name" value="FabD/lysophospholipase-like"/>
    <property type="match status" value="1"/>
</dbReference>
<dbReference type="SMART" id="SM00825">
    <property type="entry name" value="PKS_KS"/>
    <property type="match status" value="1"/>
</dbReference>
<dbReference type="SUPFAM" id="SSF53901">
    <property type="entry name" value="Thiolase-like"/>
    <property type="match status" value="1"/>
</dbReference>
<comment type="caution">
    <text evidence="8">The sequence shown here is derived from an EMBL/GenBank/DDBJ whole genome shotgun (WGS) entry which is preliminary data.</text>
</comment>
<dbReference type="Gene3D" id="3.40.50.720">
    <property type="entry name" value="NAD(P)-binding Rossmann-like Domain"/>
    <property type="match status" value="1"/>
</dbReference>
<organism evidence="8 9">
    <name type="scientific">Batillaria attramentaria</name>
    <dbReference type="NCBI Taxonomy" id="370345"/>
    <lineage>
        <taxon>Eukaryota</taxon>
        <taxon>Metazoa</taxon>
        <taxon>Spiralia</taxon>
        <taxon>Lophotrochozoa</taxon>
        <taxon>Mollusca</taxon>
        <taxon>Gastropoda</taxon>
        <taxon>Caenogastropoda</taxon>
        <taxon>Sorbeoconcha</taxon>
        <taxon>Cerithioidea</taxon>
        <taxon>Batillariidae</taxon>
        <taxon>Batillaria</taxon>
    </lineage>
</organism>
<dbReference type="InterPro" id="IPR014030">
    <property type="entry name" value="Ketoacyl_synth_N"/>
</dbReference>
<dbReference type="InterPro" id="IPR006162">
    <property type="entry name" value="Ppantetheine_attach_site"/>
</dbReference>
<evidence type="ECO:0000259" key="7">
    <source>
        <dbReference type="PROSITE" id="PS52019"/>
    </source>
</evidence>
<dbReference type="PROSITE" id="PS52019">
    <property type="entry name" value="PKS_MFAS_DH"/>
    <property type="match status" value="1"/>
</dbReference>
<evidence type="ECO:0000313" key="8">
    <source>
        <dbReference type="EMBL" id="KAK7490874.1"/>
    </source>
</evidence>
<dbReference type="Pfam" id="PF14765">
    <property type="entry name" value="PS-DH"/>
    <property type="match status" value="1"/>
</dbReference>
<dbReference type="InterPro" id="IPR049900">
    <property type="entry name" value="PKS_mFAS_DH"/>
</dbReference>
<evidence type="ECO:0000256" key="2">
    <source>
        <dbReference type="ARBA" id="ARBA00022553"/>
    </source>
</evidence>
<dbReference type="InterPro" id="IPR013968">
    <property type="entry name" value="PKS_KR"/>
</dbReference>
<dbReference type="PANTHER" id="PTHR43775:SF37">
    <property type="entry name" value="SI:DKEY-61P9.11"/>
    <property type="match status" value="1"/>
</dbReference>
<dbReference type="Gene3D" id="3.30.70.3290">
    <property type="match status" value="1"/>
</dbReference>
<dbReference type="InterPro" id="IPR036291">
    <property type="entry name" value="NAD(P)-bd_dom_sf"/>
</dbReference>
<dbReference type="SUPFAM" id="SSF51735">
    <property type="entry name" value="NAD(P)-binding Rossmann-fold domains"/>
    <property type="match status" value="1"/>
</dbReference>
<dbReference type="Gene3D" id="1.10.1200.10">
    <property type="entry name" value="ACP-like"/>
    <property type="match status" value="1"/>
</dbReference>
<dbReference type="InterPro" id="IPR014031">
    <property type="entry name" value="Ketoacyl_synth_C"/>
</dbReference>
<dbReference type="InterPro" id="IPR001227">
    <property type="entry name" value="Ac_transferase_dom_sf"/>
</dbReference>
<dbReference type="PROSITE" id="PS50075">
    <property type="entry name" value="CARRIER"/>
    <property type="match status" value="1"/>
</dbReference>
<dbReference type="PROSITE" id="PS00606">
    <property type="entry name" value="KS3_1"/>
    <property type="match status" value="1"/>
</dbReference>
<protein>
    <recommendedName>
        <fullName evidence="10">Polyketide synthase</fullName>
    </recommendedName>
</protein>
<dbReference type="InterPro" id="IPR057326">
    <property type="entry name" value="KR_dom"/>
</dbReference>
<evidence type="ECO:0000256" key="3">
    <source>
        <dbReference type="ARBA" id="ARBA00022679"/>
    </source>
</evidence>
<dbReference type="Proteomes" id="UP001519460">
    <property type="component" value="Unassembled WGS sequence"/>
</dbReference>
<evidence type="ECO:0000256" key="4">
    <source>
        <dbReference type="PROSITE-ProRule" id="PRU01363"/>
    </source>
</evidence>
<evidence type="ECO:0000256" key="1">
    <source>
        <dbReference type="ARBA" id="ARBA00022450"/>
    </source>
</evidence>
<dbReference type="EMBL" id="JACVVK020000122">
    <property type="protein sequence ID" value="KAK7490874.1"/>
    <property type="molecule type" value="Genomic_DNA"/>
</dbReference>
<dbReference type="InterPro" id="IPR050091">
    <property type="entry name" value="PKS_NRPS_Biosynth_Enz"/>
</dbReference>
<dbReference type="Gene3D" id="3.30.70.250">
    <property type="entry name" value="Malonyl-CoA ACP transacylase, ACP-binding"/>
    <property type="match status" value="1"/>
</dbReference>
<feature type="region of interest" description="N-terminal hotdog fold" evidence="4">
    <location>
        <begin position="979"/>
        <end position="1103"/>
    </location>
</feature>
<gene>
    <name evidence="8" type="ORF">BaRGS_00017930</name>
</gene>
<dbReference type="Gene3D" id="3.10.129.110">
    <property type="entry name" value="Polyketide synthase dehydratase"/>
    <property type="match status" value="1"/>
</dbReference>
<dbReference type="Pfam" id="PF00550">
    <property type="entry name" value="PP-binding"/>
    <property type="match status" value="1"/>
</dbReference>
<dbReference type="GO" id="GO:0016740">
    <property type="term" value="F:transferase activity"/>
    <property type="evidence" value="ECO:0007669"/>
    <property type="project" value="UniProtKB-KW"/>
</dbReference>
<feature type="domain" description="Carrier" evidence="5">
    <location>
        <begin position="2089"/>
        <end position="2164"/>
    </location>
</feature>
<dbReference type="InterPro" id="IPR018201">
    <property type="entry name" value="Ketoacyl_synth_AS"/>
</dbReference>
<feature type="region of interest" description="C-terminal hotdog fold" evidence="4">
    <location>
        <begin position="1117"/>
        <end position="1261"/>
    </location>
</feature>
<feature type="active site" description="Proton donor; for dehydratase activity" evidence="4">
    <location>
        <position position="1178"/>
    </location>
</feature>
<keyword evidence="3" id="KW-0808">Transferase</keyword>